<reference evidence="3 4" key="1">
    <citation type="submission" date="2020-07" db="EMBL/GenBank/DDBJ databases">
        <title>The yeast mating-type switching endonuclease HO is a domesticated member of an unorthodox homing genetic element family.</title>
        <authorList>
            <person name="Coughlan A.Y."/>
            <person name="Lombardi L."/>
            <person name="Braun-Galleani S."/>
            <person name="Martos A.R."/>
            <person name="Galeote V."/>
            <person name="Bigey F."/>
            <person name="Dequin S."/>
            <person name="Byrne K.P."/>
            <person name="Wolfe K.H."/>
        </authorList>
    </citation>
    <scope>NUCLEOTIDE SEQUENCE [LARGE SCALE GENOMIC DNA]</scope>
    <source>
        <strain evidence="3 4">NRRL Y-6702</strain>
    </source>
</reference>
<evidence type="ECO:0000313" key="4">
    <source>
        <dbReference type="Proteomes" id="UP000509704"/>
    </source>
</evidence>
<dbReference type="KEGG" id="zmk:HG535_0E00240"/>
<dbReference type="CDD" id="cd19495">
    <property type="entry name" value="Elp6"/>
    <property type="match status" value="1"/>
</dbReference>
<dbReference type="PANTHER" id="PTHR16184:SF6">
    <property type="entry name" value="ELONGATOR COMPLEX PROTEIN 6"/>
    <property type="match status" value="1"/>
</dbReference>
<dbReference type="RefSeq" id="XP_037144667.1">
    <property type="nucleotide sequence ID" value="XM_037288772.1"/>
</dbReference>
<comment type="similarity">
    <text evidence="2">Belongs to the ELP6 family.</text>
</comment>
<dbReference type="Gene3D" id="3.40.50.300">
    <property type="entry name" value="P-loop containing nucleotide triphosphate hydrolases"/>
    <property type="match status" value="1"/>
</dbReference>
<dbReference type="GeneID" id="59236682"/>
<dbReference type="EMBL" id="CP058608">
    <property type="protein sequence ID" value="QLG72940.1"/>
    <property type="molecule type" value="Genomic_DNA"/>
</dbReference>
<dbReference type="InterPro" id="IPR027417">
    <property type="entry name" value="P-loop_NTPase"/>
</dbReference>
<gene>
    <name evidence="3" type="ORF">HG535_0E00240</name>
</gene>
<dbReference type="AlphaFoldDB" id="A0A7H9B2T6"/>
<dbReference type="InterPro" id="IPR018627">
    <property type="entry name" value="ELP6"/>
</dbReference>
<protein>
    <recommendedName>
        <fullName evidence="5">Elongator complex protein 6</fullName>
    </recommendedName>
</protein>
<dbReference type="Proteomes" id="UP000509704">
    <property type="component" value="Chromosome 5"/>
</dbReference>
<dbReference type="UniPathway" id="UPA00988"/>
<comment type="pathway">
    <text evidence="1">tRNA modification; 5-methoxycarbonylmethyl-2-thiouridine-tRNA biosynthesis.</text>
</comment>
<proteinExistence type="inferred from homology"/>
<accession>A0A7H9B2T6</accession>
<evidence type="ECO:0000313" key="3">
    <source>
        <dbReference type="EMBL" id="QLG72940.1"/>
    </source>
</evidence>
<evidence type="ECO:0008006" key="5">
    <source>
        <dbReference type="Google" id="ProtNLM"/>
    </source>
</evidence>
<dbReference type="OrthoDB" id="9995306at2759"/>
<organism evidence="3 4">
    <name type="scientific">Zygotorulaspora mrakii</name>
    <name type="common">Zygosaccharomyces mrakii</name>
    <dbReference type="NCBI Taxonomy" id="42260"/>
    <lineage>
        <taxon>Eukaryota</taxon>
        <taxon>Fungi</taxon>
        <taxon>Dikarya</taxon>
        <taxon>Ascomycota</taxon>
        <taxon>Saccharomycotina</taxon>
        <taxon>Saccharomycetes</taxon>
        <taxon>Saccharomycetales</taxon>
        <taxon>Saccharomycetaceae</taxon>
        <taxon>Zygotorulaspora</taxon>
    </lineage>
</organism>
<name>A0A7H9B2T6_ZYGMR</name>
<dbReference type="GO" id="GO:0033588">
    <property type="term" value="C:elongator holoenzyme complex"/>
    <property type="evidence" value="ECO:0007669"/>
    <property type="project" value="InterPro"/>
</dbReference>
<evidence type="ECO:0000256" key="1">
    <source>
        <dbReference type="ARBA" id="ARBA00005043"/>
    </source>
</evidence>
<sequence length="259" mass="28999">MTNVQRQDLVVFDDNSVISSALFSKETHSLISIASAPVTSPFWLISAIMEDLTLGVSNSFNETTESPPAKKYLGPITLVSFIHNAKYFANAFSKIKIPPSSYKVVDLLTDFVLKNSGMPNHKVLSNILKSIPDNQSSVIILEQPEILLSLLDGLTSDDLHRKLINPVMRRCKLLVVTTKLRSLIQETKDGIEASRFTACTYYKSMAILSLRPLETGRAKDVTGCLRITRGGSANTLDCQVQENEYLYFNQKENTRLFYR</sequence>
<dbReference type="PANTHER" id="PTHR16184">
    <property type="entry name" value="ELONGATOR COMPLEX PROTEIN 6"/>
    <property type="match status" value="1"/>
</dbReference>
<keyword evidence="4" id="KW-1185">Reference proteome</keyword>
<evidence type="ECO:0000256" key="2">
    <source>
        <dbReference type="ARBA" id="ARBA00008837"/>
    </source>
</evidence>
<dbReference type="GO" id="GO:0002098">
    <property type="term" value="P:tRNA wobble uridine modification"/>
    <property type="evidence" value="ECO:0007669"/>
    <property type="project" value="InterPro"/>
</dbReference>